<dbReference type="PROSITE" id="PS50994">
    <property type="entry name" value="INTEGRASE"/>
    <property type="match status" value="1"/>
</dbReference>
<feature type="region of interest" description="Disordered" evidence="1">
    <location>
        <begin position="308"/>
        <end position="350"/>
    </location>
</feature>
<dbReference type="InterPro" id="IPR036397">
    <property type="entry name" value="RNaseH_sf"/>
</dbReference>
<dbReference type="PANTHER" id="PTHR46585:SF1">
    <property type="entry name" value="CHROMO DOMAIN-CONTAINING PROTEIN"/>
    <property type="match status" value="1"/>
</dbReference>
<evidence type="ECO:0000256" key="1">
    <source>
        <dbReference type="SAM" id="MobiDB-lite"/>
    </source>
</evidence>
<dbReference type="AlphaFoldDB" id="A0AAN9TU05"/>
<keyword evidence="4" id="KW-1185">Reference proteome</keyword>
<proteinExistence type="predicted"/>
<evidence type="ECO:0000313" key="4">
    <source>
        <dbReference type="Proteomes" id="UP001367676"/>
    </source>
</evidence>
<dbReference type="GO" id="GO:0015074">
    <property type="term" value="P:DNA integration"/>
    <property type="evidence" value="ECO:0007669"/>
    <property type="project" value="InterPro"/>
</dbReference>
<dbReference type="Pfam" id="PF00665">
    <property type="entry name" value="rve"/>
    <property type="match status" value="1"/>
</dbReference>
<feature type="compositionally biased region" description="Acidic residues" evidence="1">
    <location>
        <begin position="311"/>
        <end position="322"/>
    </location>
</feature>
<dbReference type="InterPro" id="IPR012337">
    <property type="entry name" value="RNaseH-like_sf"/>
</dbReference>
<evidence type="ECO:0000259" key="2">
    <source>
        <dbReference type="PROSITE" id="PS50994"/>
    </source>
</evidence>
<comment type="caution">
    <text evidence="3">The sequence shown here is derived from an EMBL/GenBank/DDBJ whole genome shotgun (WGS) entry which is preliminary data.</text>
</comment>
<dbReference type="EMBL" id="JBBCAQ010000007">
    <property type="protein sequence ID" value="KAK7602725.1"/>
    <property type="molecule type" value="Genomic_DNA"/>
</dbReference>
<protein>
    <recommendedName>
        <fullName evidence="2">Integrase catalytic domain-containing protein</fullName>
    </recommendedName>
</protein>
<sequence>MEEAKELHRKVVRKFKKRRIVTKGIDDIWAADLLIMNQYSRQNKGYNYIFNVIDTFSKYLFAMPLKKKTGKEVAEAFLKILKTSKRCPTKLHVDRGKEFVNKDFQKVLNKYGITMYHTFNEEKSAIAERVNRTVNEKLKLQFEIAQKFRWIDVLKDVVREYNEKDIHRSIGTTPSNVSKKNEVEIREKLFPLEDFNLGKKAFTVGQPVRIPSPEDIANILLDDEVLGVTAPPPPAAQAVPVVDEVIVISDDDEDIEIIYHNMQPLEPDDGDSYEDFVRGLEAPQAKKRTSSIRQRGRPKRRCARRLSFEIITDEETTSEEEGSVSSGGYEGDTSCSTASTSTSASSNDSRRAVWGSCLEEGVSYV</sequence>
<dbReference type="Gene3D" id="3.30.420.10">
    <property type="entry name" value="Ribonuclease H-like superfamily/Ribonuclease H"/>
    <property type="match status" value="1"/>
</dbReference>
<dbReference type="SUPFAM" id="SSF53098">
    <property type="entry name" value="Ribonuclease H-like"/>
    <property type="match status" value="1"/>
</dbReference>
<accession>A0AAN9TU05</accession>
<name>A0AAN9TU05_9HEMI</name>
<dbReference type="PANTHER" id="PTHR46585">
    <property type="entry name" value="INTEGRASE CORE DOMAIN CONTAINING PROTEIN"/>
    <property type="match status" value="1"/>
</dbReference>
<feature type="compositionally biased region" description="Low complexity" evidence="1">
    <location>
        <begin position="323"/>
        <end position="346"/>
    </location>
</feature>
<organism evidence="3 4">
    <name type="scientific">Parthenolecanium corni</name>
    <dbReference type="NCBI Taxonomy" id="536013"/>
    <lineage>
        <taxon>Eukaryota</taxon>
        <taxon>Metazoa</taxon>
        <taxon>Ecdysozoa</taxon>
        <taxon>Arthropoda</taxon>
        <taxon>Hexapoda</taxon>
        <taxon>Insecta</taxon>
        <taxon>Pterygota</taxon>
        <taxon>Neoptera</taxon>
        <taxon>Paraneoptera</taxon>
        <taxon>Hemiptera</taxon>
        <taxon>Sternorrhyncha</taxon>
        <taxon>Coccoidea</taxon>
        <taxon>Coccidae</taxon>
        <taxon>Parthenolecanium</taxon>
    </lineage>
</organism>
<evidence type="ECO:0000313" key="3">
    <source>
        <dbReference type="EMBL" id="KAK7602725.1"/>
    </source>
</evidence>
<dbReference type="Proteomes" id="UP001367676">
    <property type="component" value="Unassembled WGS sequence"/>
</dbReference>
<dbReference type="GO" id="GO:0003676">
    <property type="term" value="F:nucleic acid binding"/>
    <property type="evidence" value="ECO:0007669"/>
    <property type="project" value="InterPro"/>
</dbReference>
<dbReference type="InterPro" id="IPR001584">
    <property type="entry name" value="Integrase_cat-core"/>
</dbReference>
<gene>
    <name evidence="3" type="ORF">V9T40_006699</name>
</gene>
<reference evidence="3 4" key="1">
    <citation type="submission" date="2024-03" db="EMBL/GenBank/DDBJ databases">
        <title>Adaptation during the transition from Ophiocordyceps entomopathogen to insect associate is accompanied by gene loss and intensified selection.</title>
        <authorList>
            <person name="Ward C.M."/>
            <person name="Onetto C.A."/>
            <person name="Borneman A.R."/>
        </authorList>
    </citation>
    <scope>NUCLEOTIDE SEQUENCE [LARGE SCALE GENOMIC DNA]</scope>
    <source>
        <strain evidence="3">AWRI1</strain>
        <tissue evidence="3">Single Adult Female</tissue>
    </source>
</reference>
<feature type="domain" description="Integrase catalytic" evidence="2">
    <location>
        <begin position="19"/>
        <end position="182"/>
    </location>
</feature>